<proteinExistence type="inferred from homology"/>
<dbReference type="Gene3D" id="1.10.1200.120">
    <property type="entry name" value="Large-conductance mechanosensitive channel, MscL, domain 1"/>
    <property type="match status" value="1"/>
</dbReference>
<evidence type="ECO:0000256" key="4">
    <source>
        <dbReference type="ARBA" id="ARBA00022475"/>
    </source>
</evidence>
<dbReference type="Pfam" id="PF01741">
    <property type="entry name" value="MscL"/>
    <property type="match status" value="1"/>
</dbReference>
<evidence type="ECO:0000256" key="6">
    <source>
        <dbReference type="ARBA" id="ARBA00022989"/>
    </source>
</evidence>
<dbReference type="InterPro" id="IPR037673">
    <property type="entry name" value="MSC/AndL"/>
</dbReference>
<reference evidence="11 12" key="1">
    <citation type="submission" date="2016-10" db="EMBL/GenBank/DDBJ databases">
        <authorList>
            <person name="de Groot N.N."/>
        </authorList>
    </citation>
    <scope>NUCLEOTIDE SEQUENCE [LARGE SCALE GENOMIC DNA]</scope>
    <source>
        <strain evidence="11 12">DSM 21001</strain>
    </source>
</reference>
<name>A0A1I6M4J7_9BACT</name>
<evidence type="ECO:0000256" key="8">
    <source>
        <dbReference type="ARBA" id="ARBA00023136"/>
    </source>
</evidence>
<dbReference type="SUPFAM" id="SSF81330">
    <property type="entry name" value="Gated mechanosensitive channel"/>
    <property type="match status" value="1"/>
</dbReference>
<accession>A0A1I6M4J7</accession>
<dbReference type="RefSeq" id="WP_089838594.1">
    <property type="nucleotide sequence ID" value="NZ_FOZL01000001.1"/>
</dbReference>
<dbReference type="HAMAP" id="MF_00115">
    <property type="entry name" value="MscL"/>
    <property type="match status" value="1"/>
</dbReference>
<comment type="subcellular location">
    <subcellularLocation>
        <location evidence="1 10">Cell membrane</location>
        <topology evidence="1 10">Multi-pass membrane protein</topology>
    </subcellularLocation>
</comment>
<dbReference type="InterPro" id="IPR001185">
    <property type="entry name" value="MS_channel"/>
</dbReference>
<dbReference type="EMBL" id="FOZL01000001">
    <property type="protein sequence ID" value="SFS10635.1"/>
    <property type="molecule type" value="Genomic_DNA"/>
</dbReference>
<evidence type="ECO:0000313" key="12">
    <source>
        <dbReference type="Proteomes" id="UP000199024"/>
    </source>
</evidence>
<protein>
    <recommendedName>
        <fullName evidence="10">Large-conductance mechanosensitive channel</fullName>
    </recommendedName>
</protein>
<sequence length="148" mass="15621">MLKGFRDFILRGNVVDLAVAVIIGAAFAAITNSLVTDIINPFIAAVVGKPDFSAIVWHVHLFHKAGAAGAPDANAGVIQVGKFLNNVISFLLNAAVVYFVIVLPVSKLLARLNKAEPAPPSTKTCPQCLSEIPLAAKRCKFCTEPVAV</sequence>
<dbReference type="NCBIfam" id="TIGR00220">
    <property type="entry name" value="mscL"/>
    <property type="match status" value="1"/>
</dbReference>
<evidence type="ECO:0000256" key="2">
    <source>
        <dbReference type="ARBA" id="ARBA00007254"/>
    </source>
</evidence>
<evidence type="ECO:0000256" key="7">
    <source>
        <dbReference type="ARBA" id="ARBA00023065"/>
    </source>
</evidence>
<comment type="function">
    <text evidence="10">Channel that opens in response to stretch forces in the membrane lipid bilayer. May participate in the regulation of osmotic pressure changes within the cell.</text>
</comment>
<keyword evidence="8 10" id="KW-0472">Membrane</keyword>
<comment type="subunit">
    <text evidence="10">Homopentamer.</text>
</comment>
<feature type="transmembrane region" description="Helical" evidence="10">
    <location>
        <begin position="12"/>
        <end position="30"/>
    </location>
</feature>
<keyword evidence="12" id="KW-1185">Reference proteome</keyword>
<dbReference type="STRING" id="474950.SAMN05421771_1824"/>
<dbReference type="InterPro" id="IPR036019">
    <property type="entry name" value="MscL_channel"/>
</dbReference>
<keyword evidence="3 10" id="KW-0813">Transport</keyword>
<gene>
    <name evidence="10" type="primary">mscL</name>
    <name evidence="11" type="ORF">SAMN05421771_1824</name>
</gene>
<evidence type="ECO:0000256" key="1">
    <source>
        <dbReference type="ARBA" id="ARBA00004651"/>
    </source>
</evidence>
<dbReference type="GO" id="GO:0005886">
    <property type="term" value="C:plasma membrane"/>
    <property type="evidence" value="ECO:0007669"/>
    <property type="project" value="UniProtKB-SubCell"/>
</dbReference>
<keyword evidence="4 10" id="KW-1003">Cell membrane</keyword>
<dbReference type="AlphaFoldDB" id="A0A1I6M4J7"/>
<dbReference type="PRINTS" id="PR01264">
    <property type="entry name" value="MECHCHANNEL"/>
</dbReference>
<dbReference type="PROSITE" id="PS01327">
    <property type="entry name" value="MSCL"/>
    <property type="match status" value="1"/>
</dbReference>
<evidence type="ECO:0000256" key="3">
    <source>
        <dbReference type="ARBA" id="ARBA00022448"/>
    </source>
</evidence>
<keyword evidence="6 10" id="KW-1133">Transmembrane helix</keyword>
<dbReference type="GO" id="GO:0008381">
    <property type="term" value="F:mechanosensitive monoatomic ion channel activity"/>
    <property type="evidence" value="ECO:0007669"/>
    <property type="project" value="UniProtKB-UniRule"/>
</dbReference>
<dbReference type="OrthoDB" id="9810350at2"/>
<evidence type="ECO:0000256" key="5">
    <source>
        <dbReference type="ARBA" id="ARBA00022692"/>
    </source>
</evidence>
<keyword evidence="7 10" id="KW-0406">Ion transport</keyword>
<keyword evidence="9 10" id="KW-0407">Ion channel</keyword>
<evidence type="ECO:0000256" key="10">
    <source>
        <dbReference type="HAMAP-Rule" id="MF_00115"/>
    </source>
</evidence>
<dbReference type="PANTHER" id="PTHR30266:SF2">
    <property type="entry name" value="LARGE-CONDUCTANCE MECHANOSENSITIVE CHANNEL"/>
    <property type="match status" value="1"/>
</dbReference>
<keyword evidence="5 10" id="KW-0812">Transmembrane</keyword>
<organism evidence="11 12">
    <name type="scientific">Granulicella pectinivorans</name>
    <dbReference type="NCBI Taxonomy" id="474950"/>
    <lineage>
        <taxon>Bacteria</taxon>
        <taxon>Pseudomonadati</taxon>
        <taxon>Acidobacteriota</taxon>
        <taxon>Terriglobia</taxon>
        <taxon>Terriglobales</taxon>
        <taxon>Acidobacteriaceae</taxon>
        <taxon>Granulicella</taxon>
    </lineage>
</organism>
<feature type="transmembrane region" description="Helical" evidence="10">
    <location>
        <begin position="87"/>
        <end position="105"/>
    </location>
</feature>
<evidence type="ECO:0000313" key="11">
    <source>
        <dbReference type="EMBL" id="SFS10635.1"/>
    </source>
</evidence>
<evidence type="ECO:0000256" key="9">
    <source>
        <dbReference type="ARBA" id="ARBA00023303"/>
    </source>
</evidence>
<comment type="similarity">
    <text evidence="2 10">Belongs to the MscL family.</text>
</comment>
<dbReference type="Proteomes" id="UP000199024">
    <property type="component" value="Unassembled WGS sequence"/>
</dbReference>
<dbReference type="PANTHER" id="PTHR30266">
    <property type="entry name" value="MECHANOSENSITIVE CHANNEL MSCL"/>
    <property type="match status" value="1"/>
</dbReference>
<dbReference type="InterPro" id="IPR019823">
    <property type="entry name" value="Mechanosensitive_channel_CS"/>
</dbReference>